<evidence type="ECO:0000256" key="4">
    <source>
        <dbReference type="ARBA" id="ARBA00013081"/>
    </source>
</evidence>
<gene>
    <name evidence="17" type="primary">Os03g0268600</name>
    <name evidence="17" type="ORF">Zm00014a_009653</name>
</gene>
<name>A0A317Y496_MAIZE</name>
<evidence type="ECO:0000313" key="17">
    <source>
        <dbReference type="EMBL" id="PWZ53479.1"/>
    </source>
</evidence>
<dbReference type="PRINTS" id="PR00081">
    <property type="entry name" value="GDHRDH"/>
</dbReference>
<dbReference type="SUPFAM" id="SSF51735">
    <property type="entry name" value="NAD(P)-binding Rossmann-fold domains"/>
    <property type="match status" value="1"/>
</dbReference>
<evidence type="ECO:0000256" key="8">
    <source>
        <dbReference type="ARBA" id="ARBA00022857"/>
    </source>
</evidence>
<feature type="compositionally biased region" description="Low complexity" evidence="15">
    <location>
        <begin position="583"/>
        <end position="592"/>
    </location>
</feature>
<dbReference type="InterPro" id="IPR001932">
    <property type="entry name" value="PPM-type_phosphatase-like_dom"/>
</dbReference>
<protein>
    <recommendedName>
        <fullName evidence="4">protein-serine/threonine phosphatase</fullName>
        <ecNumber evidence="4">3.1.3.16</ecNumber>
    </recommendedName>
</protein>
<dbReference type="SUPFAM" id="SSF81606">
    <property type="entry name" value="PP2C-like"/>
    <property type="match status" value="1"/>
</dbReference>
<evidence type="ECO:0000256" key="11">
    <source>
        <dbReference type="ARBA" id="ARBA00023211"/>
    </source>
</evidence>
<evidence type="ECO:0000256" key="7">
    <source>
        <dbReference type="ARBA" id="ARBA00022842"/>
    </source>
</evidence>
<evidence type="ECO:0000256" key="5">
    <source>
        <dbReference type="ARBA" id="ARBA00022723"/>
    </source>
</evidence>
<dbReference type="InterPro" id="IPR002347">
    <property type="entry name" value="SDR_fam"/>
</dbReference>
<keyword evidence="7" id="KW-0460">Magnesium</keyword>
<evidence type="ECO:0000256" key="14">
    <source>
        <dbReference type="RuleBase" id="RU003465"/>
    </source>
</evidence>
<reference evidence="17" key="1">
    <citation type="journal article" date="2018" name="Nat. Genet.">
        <title>Extensive intraspecific gene order and gene structural variations between Mo17 and other maize genomes.</title>
        <authorList>
            <person name="Sun S."/>
            <person name="Zhou Y."/>
            <person name="Chen J."/>
            <person name="Shi J."/>
            <person name="Zhao H."/>
            <person name="Zhao H."/>
            <person name="Song W."/>
            <person name="Zhang M."/>
            <person name="Cui Y."/>
            <person name="Dong X."/>
            <person name="Liu H."/>
            <person name="Ma X."/>
            <person name="Jiao Y."/>
            <person name="Wang B."/>
            <person name="Wei X."/>
            <person name="Stein J.C."/>
            <person name="Glaubitz J.C."/>
            <person name="Lu F."/>
            <person name="Yu G."/>
            <person name="Liang C."/>
            <person name="Fengler K."/>
            <person name="Li B."/>
            <person name="Rafalski A."/>
            <person name="Schnable P.S."/>
            <person name="Ware D.H."/>
            <person name="Buckler E.S."/>
            <person name="Lai J."/>
        </authorList>
    </citation>
    <scope>NUCLEOTIDE SEQUENCE [LARGE SCALE GENOMIC DNA]</scope>
    <source>
        <tissue evidence="17">Seedling</tissue>
    </source>
</reference>
<feature type="domain" description="PPM-type phosphatase" evidence="16">
    <location>
        <begin position="321"/>
        <end position="646"/>
    </location>
</feature>
<evidence type="ECO:0000256" key="3">
    <source>
        <dbReference type="ARBA" id="ARBA00006702"/>
    </source>
</evidence>
<dbReference type="SMART" id="SM00332">
    <property type="entry name" value="PP2Cc"/>
    <property type="match status" value="1"/>
</dbReference>
<dbReference type="InterPro" id="IPR045000">
    <property type="entry name" value="TR"/>
</dbReference>
<sequence>MATVETSGTAIGSSGRWALHGKTALVTGGTRGIGRAVVEELAALGAAVHTCSRKAEELGERIKEWEARGFSVTGSVCDLSERDQRERLLREVADRFGGKLNILVNNVGTNIRKPTTEFTAEEYSFLMATNLESAYHLCQIAHPLLKLSGSGSIIFISSVAGAIGAINQLTKNLACEWAKDNIRANSVAPWYITTSLTEGILANKNFEEQVVSRTPLGRVGEPGEVSALVAFLCMPGSTYISGQTIAVDGGEPWWHLCFMAEICCEAAAAGSDQKGECAGSRAARRRRMEIRRLRVVAEEASAKRRRLEADEEDAVGGRAPRYGVTSVCGRRRDMEDAVTARPEFINGHHFFGVFDGHGCSHVATSCGERMHQIVAEEATAAAGSSVSDETARWRGVMEKSYARMDAEAVVSRETAGPAPTCRCEMQLPKCDHVGSTAVVAVVGPRHLVVANCGDSRAVLSSGGATIPLSADHKPDRPDELERIHAAGGRVIFWDGARVFGMLAMSRAIGDSYLKPFVISDPEVRVVERKDGEDEFLILASDGLWDVVSNEVACKVVRTCLRNRAPRGGREQSSPTSNLSPRQSSGSGSGSSSGDEEAGGPSGDGAGSESDGESAEDRACAEAAILLTKLALARQSADNVSVVVVNLRRRPRS</sequence>
<dbReference type="InterPro" id="IPR036291">
    <property type="entry name" value="NAD(P)-bd_dom_sf"/>
</dbReference>
<evidence type="ECO:0000256" key="6">
    <source>
        <dbReference type="ARBA" id="ARBA00022801"/>
    </source>
</evidence>
<feature type="region of interest" description="Disordered" evidence="15">
    <location>
        <begin position="564"/>
        <end position="617"/>
    </location>
</feature>
<dbReference type="GO" id="GO:0016491">
    <property type="term" value="F:oxidoreductase activity"/>
    <property type="evidence" value="ECO:0007669"/>
    <property type="project" value="UniProtKB-KW"/>
</dbReference>
<keyword evidence="9 14" id="KW-0904">Protein phosphatase</keyword>
<evidence type="ECO:0000256" key="1">
    <source>
        <dbReference type="ARBA" id="ARBA00001936"/>
    </source>
</evidence>
<dbReference type="Gene3D" id="3.60.40.10">
    <property type="entry name" value="PPM-type phosphatase domain"/>
    <property type="match status" value="1"/>
</dbReference>
<evidence type="ECO:0000256" key="15">
    <source>
        <dbReference type="SAM" id="MobiDB-lite"/>
    </source>
</evidence>
<dbReference type="FunFam" id="3.40.50.720:FF:000084">
    <property type="entry name" value="Short-chain dehydrogenase reductase"/>
    <property type="match status" value="1"/>
</dbReference>
<dbReference type="PANTHER" id="PTHR42898">
    <property type="entry name" value="TROPINONE REDUCTASE"/>
    <property type="match status" value="1"/>
</dbReference>
<comment type="similarity">
    <text evidence="3 14">Belongs to the PP2C family.</text>
</comment>
<keyword evidence="8" id="KW-0521">NADP</keyword>
<evidence type="ECO:0000256" key="10">
    <source>
        <dbReference type="ARBA" id="ARBA00023002"/>
    </source>
</evidence>
<dbReference type="EC" id="3.1.3.16" evidence="4"/>
<dbReference type="Pfam" id="PF13561">
    <property type="entry name" value="adh_short_C2"/>
    <property type="match status" value="1"/>
</dbReference>
<comment type="caution">
    <text evidence="17">The sequence shown here is derived from an EMBL/GenBank/DDBJ whole genome shotgun (WGS) entry which is preliminary data.</text>
</comment>
<comment type="cofactor">
    <cofactor evidence="1">
        <name>Mn(2+)</name>
        <dbReference type="ChEBI" id="CHEBI:29035"/>
    </cofactor>
</comment>
<proteinExistence type="inferred from homology"/>
<dbReference type="PANTHER" id="PTHR42898:SF6">
    <property type="entry name" value="NADP-DEPENDENT MANNITOL DEHYDROGENASE"/>
    <property type="match status" value="1"/>
</dbReference>
<comment type="catalytic activity">
    <reaction evidence="12">
        <text>O-phospho-L-seryl-[protein] + H2O = L-seryl-[protein] + phosphate</text>
        <dbReference type="Rhea" id="RHEA:20629"/>
        <dbReference type="Rhea" id="RHEA-COMP:9863"/>
        <dbReference type="Rhea" id="RHEA-COMP:11604"/>
        <dbReference type="ChEBI" id="CHEBI:15377"/>
        <dbReference type="ChEBI" id="CHEBI:29999"/>
        <dbReference type="ChEBI" id="CHEBI:43474"/>
        <dbReference type="ChEBI" id="CHEBI:83421"/>
        <dbReference type="EC" id="3.1.3.16"/>
    </reaction>
</comment>
<organism evidence="17">
    <name type="scientific">Zea mays</name>
    <name type="common">Maize</name>
    <dbReference type="NCBI Taxonomy" id="4577"/>
    <lineage>
        <taxon>Eukaryota</taxon>
        <taxon>Viridiplantae</taxon>
        <taxon>Streptophyta</taxon>
        <taxon>Embryophyta</taxon>
        <taxon>Tracheophyta</taxon>
        <taxon>Spermatophyta</taxon>
        <taxon>Magnoliopsida</taxon>
        <taxon>Liliopsida</taxon>
        <taxon>Poales</taxon>
        <taxon>Poaceae</taxon>
        <taxon>PACMAD clade</taxon>
        <taxon>Panicoideae</taxon>
        <taxon>Andropogonodae</taxon>
        <taxon>Andropogoneae</taxon>
        <taxon>Tripsacinae</taxon>
        <taxon>Zea</taxon>
    </lineage>
</organism>
<dbReference type="ExpressionAtlas" id="A0A317Y496">
    <property type="expression patterns" value="baseline and differential"/>
</dbReference>
<evidence type="ECO:0000256" key="2">
    <source>
        <dbReference type="ARBA" id="ARBA00001946"/>
    </source>
</evidence>
<keyword evidence="11" id="KW-0464">Manganese</keyword>
<evidence type="ECO:0000259" key="16">
    <source>
        <dbReference type="PROSITE" id="PS51746"/>
    </source>
</evidence>
<dbReference type="Gene3D" id="3.40.50.720">
    <property type="entry name" value="NAD(P)-binding Rossmann-like Domain"/>
    <property type="match status" value="1"/>
</dbReference>
<dbReference type="PROSITE" id="PS51746">
    <property type="entry name" value="PPM_2"/>
    <property type="match status" value="1"/>
</dbReference>
<evidence type="ECO:0000256" key="12">
    <source>
        <dbReference type="ARBA" id="ARBA00047761"/>
    </source>
</evidence>
<dbReference type="Proteomes" id="UP000251960">
    <property type="component" value="Chromosome 1"/>
</dbReference>
<dbReference type="InterPro" id="IPR036457">
    <property type="entry name" value="PPM-type-like_dom_sf"/>
</dbReference>
<dbReference type="AlphaFoldDB" id="A0A317Y496"/>
<dbReference type="PROSITE" id="PS01032">
    <property type="entry name" value="PPM_1"/>
    <property type="match status" value="1"/>
</dbReference>
<comment type="cofactor">
    <cofactor evidence="2">
        <name>Mg(2+)</name>
        <dbReference type="ChEBI" id="CHEBI:18420"/>
    </cofactor>
</comment>
<evidence type="ECO:0000256" key="9">
    <source>
        <dbReference type="ARBA" id="ARBA00022912"/>
    </source>
</evidence>
<keyword evidence="6 14" id="KW-0378">Hydrolase</keyword>
<dbReference type="InterPro" id="IPR000222">
    <property type="entry name" value="PP2C_BS"/>
</dbReference>
<evidence type="ECO:0000256" key="13">
    <source>
        <dbReference type="ARBA" id="ARBA00048336"/>
    </source>
</evidence>
<dbReference type="EMBL" id="NCVQ01000001">
    <property type="protein sequence ID" value="PWZ53479.1"/>
    <property type="molecule type" value="Genomic_DNA"/>
</dbReference>
<dbReference type="GO" id="GO:0004722">
    <property type="term" value="F:protein serine/threonine phosphatase activity"/>
    <property type="evidence" value="ECO:0007669"/>
    <property type="project" value="UniProtKB-EC"/>
</dbReference>
<dbReference type="Pfam" id="PF00481">
    <property type="entry name" value="PP2C"/>
    <property type="match status" value="1"/>
</dbReference>
<keyword evidence="10" id="KW-0560">Oxidoreductase</keyword>
<feature type="compositionally biased region" description="Polar residues" evidence="15">
    <location>
        <begin position="570"/>
        <end position="582"/>
    </location>
</feature>
<accession>A0A317Y496</accession>
<dbReference type="GO" id="GO:0046872">
    <property type="term" value="F:metal ion binding"/>
    <property type="evidence" value="ECO:0007669"/>
    <property type="project" value="UniProtKB-KW"/>
</dbReference>
<dbReference type="CDD" id="cd00143">
    <property type="entry name" value="PP2Cc"/>
    <property type="match status" value="1"/>
</dbReference>
<keyword evidence="5" id="KW-0479">Metal-binding</keyword>
<comment type="catalytic activity">
    <reaction evidence="13">
        <text>O-phospho-L-threonyl-[protein] + H2O = L-threonyl-[protein] + phosphate</text>
        <dbReference type="Rhea" id="RHEA:47004"/>
        <dbReference type="Rhea" id="RHEA-COMP:11060"/>
        <dbReference type="Rhea" id="RHEA-COMP:11605"/>
        <dbReference type="ChEBI" id="CHEBI:15377"/>
        <dbReference type="ChEBI" id="CHEBI:30013"/>
        <dbReference type="ChEBI" id="CHEBI:43474"/>
        <dbReference type="ChEBI" id="CHEBI:61977"/>
        <dbReference type="EC" id="3.1.3.16"/>
    </reaction>
</comment>